<protein>
    <submittedName>
        <fullName evidence="3">Uncharacterized protein</fullName>
    </submittedName>
</protein>
<proteinExistence type="predicted"/>
<gene>
    <name evidence="3" type="ORF">ILEXP_LOCUS9084</name>
</gene>
<name>A0ABC8R922_9AQUA</name>
<feature type="compositionally biased region" description="Basic residues" evidence="1">
    <location>
        <begin position="18"/>
        <end position="28"/>
    </location>
</feature>
<feature type="non-terminal residue" evidence="3">
    <location>
        <position position="1"/>
    </location>
</feature>
<keyword evidence="2" id="KW-1133">Transmembrane helix</keyword>
<accession>A0ABC8R922</accession>
<feature type="region of interest" description="Disordered" evidence="1">
    <location>
        <begin position="1"/>
        <end position="40"/>
    </location>
</feature>
<evidence type="ECO:0000313" key="3">
    <source>
        <dbReference type="EMBL" id="CAK9141498.1"/>
    </source>
</evidence>
<feature type="transmembrane region" description="Helical" evidence="2">
    <location>
        <begin position="45"/>
        <end position="62"/>
    </location>
</feature>
<comment type="caution">
    <text evidence="3">The sequence shown here is derived from an EMBL/GenBank/DDBJ whole genome shotgun (WGS) entry which is preliminary data.</text>
</comment>
<dbReference type="Proteomes" id="UP001642360">
    <property type="component" value="Unassembled WGS sequence"/>
</dbReference>
<feature type="compositionally biased region" description="Basic and acidic residues" evidence="1">
    <location>
        <begin position="1"/>
        <end position="16"/>
    </location>
</feature>
<sequence length="70" mass="7896">VTCDKARDTLEVDGTSKRPLRVHNHHGKNPSDREPCHFRGDDSPMTMAIVSILGATLARYLVYCRNKTQD</sequence>
<keyword evidence="2" id="KW-0812">Transmembrane</keyword>
<keyword evidence="4" id="KW-1185">Reference proteome</keyword>
<evidence type="ECO:0000313" key="4">
    <source>
        <dbReference type="Proteomes" id="UP001642360"/>
    </source>
</evidence>
<evidence type="ECO:0000256" key="2">
    <source>
        <dbReference type="SAM" id="Phobius"/>
    </source>
</evidence>
<dbReference type="EMBL" id="CAUOFW020001139">
    <property type="protein sequence ID" value="CAK9141498.1"/>
    <property type="molecule type" value="Genomic_DNA"/>
</dbReference>
<organism evidence="3 4">
    <name type="scientific">Ilex paraguariensis</name>
    <name type="common">yerba mate</name>
    <dbReference type="NCBI Taxonomy" id="185542"/>
    <lineage>
        <taxon>Eukaryota</taxon>
        <taxon>Viridiplantae</taxon>
        <taxon>Streptophyta</taxon>
        <taxon>Embryophyta</taxon>
        <taxon>Tracheophyta</taxon>
        <taxon>Spermatophyta</taxon>
        <taxon>Magnoliopsida</taxon>
        <taxon>eudicotyledons</taxon>
        <taxon>Gunneridae</taxon>
        <taxon>Pentapetalae</taxon>
        <taxon>asterids</taxon>
        <taxon>campanulids</taxon>
        <taxon>Aquifoliales</taxon>
        <taxon>Aquifoliaceae</taxon>
        <taxon>Ilex</taxon>
    </lineage>
</organism>
<dbReference type="AlphaFoldDB" id="A0ABC8R922"/>
<reference evidence="3 4" key="1">
    <citation type="submission" date="2024-02" db="EMBL/GenBank/DDBJ databases">
        <authorList>
            <person name="Vignale AGUSTIN F."/>
            <person name="Sosa J E."/>
            <person name="Modenutti C."/>
        </authorList>
    </citation>
    <scope>NUCLEOTIDE SEQUENCE [LARGE SCALE GENOMIC DNA]</scope>
</reference>
<evidence type="ECO:0000256" key="1">
    <source>
        <dbReference type="SAM" id="MobiDB-lite"/>
    </source>
</evidence>
<feature type="compositionally biased region" description="Basic and acidic residues" evidence="1">
    <location>
        <begin position="29"/>
        <end position="40"/>
    </location>
</feature>
<keyword evidence="2" id="KW-0472">Membrane</keyword>